<evidence type="ECO:0000313" key="1">
    <source>
        <dbReference type="EMBL" id="ADN14961.1"/>
    </source>
</evidence>
<dbReference type="KEGG" id="cyj:Cyan7822_3006"/>
<dbReference type="eggNOG" id="ENOG502Z8M9">
    <property type="taxonomic scope" value="Bacteria"/>
</dbReference>
<gene>
    <name evidence="1" type="ordered locus">Cyan7822_3006</name>
</gene>
<dbReference type="HOGENOM" id="CLU_080710_0_0_3"/>
<accession>E0U8U7</accession>
<keyword evidence="2" id="KW-1185">Reference proteome</keyword>
<dbReference type="AlphaFoldDB" id="E0U8U7"/>
<dbReference type="EMBL" id="CP002198">
    <property type="protein sequence ID" value="ADN14961.1"/>
    <property type="molecule type" value="Genomic_DNA"/>
</dbReference>
<organism evidence="1 2">
    <name type="scientific">Gloeothece verrucosa (strain PCC 7822)</name>
    <name type="common">Cyanothece sp. (strain PCC 7822)</name>
    <dbReference type="NCBI Taxonomy" id="497965"/>
    <lineage>
        <taxon>Bacteria</taxon>
        <taxon>Bacillati</taxon>
        <taxon>Cyanobacteriota</taxon>
        <taxon>Cyanophyceae</taxon>
        <taxon>Oscillatoriophycideae</taxon>
        <taxon>Chroococcales</taxon>
        <taxon>Aphanothecaceae</taxon>
        <taxon>Gloeothece</taxon>
        <taxon>Gloeothece verrucosa</taxon>
    </lineage>
</organism>
<protein>
    <submittedName>
        <fullName evidence="1">Uncharacterized protein</fullName>
    </submittedName>
</protein>
<dbReference type="STRING" id="497965.Cyan7822_3006"/>
<sequence>MIKLPHYLIFWVFASSLTLITPVRANEPPPPDSIDVSPQTIKDSPVLQRWLKKIPNVLHDIRHDPSFRTRLRVGYSQFQGDDDSGGINLGVEDVFIGHTGLTVSGNYQTSFNEAWESVGADVQYYVLPLGSYVNIAPVVGYRYVQNNDYSTDGVNVGLKLMLPLSRNGAADLSLTQSFVSPGGYNEVGRTTFSAGYALTSNFRLAADIEQQNTREDKQTRASIVFEWMPNKIKQSTFKNQK</sequence>
<dbReference type="RefSeq" id="WP_013323054.1">
    <property type="nucleotide sequence ID" value="NC_014501.1"/>
</dbReference>
<evidence type="ECO:0000313" key="2">
    <source>
        <dbReference type="Proteomes" id="UP000008206"/>
    </source>
</evidence>
<dbReference type="Proteomes" id="UP000008206">
    <property type="component" value="Chromosome"/>
</dbReference>
<name>E0U8U7_GLOV7</name>
<proteinExistence type="predicted"/>
<reference evidence="2" key="1">
    <citation type="journal article" date="2011" name="MBio">
        <title>Novel metabolic attributes of the genus Cyanothece, comprising a group of unicellular nitrogen-fixing Cyanobacteria.</title>
        <authorList>
            <person name="Bandyopadhyay A."/>
            <person name="Elvitigala T."/>
            <person name="Welsh E."/>
            <person name="Stockel J."/>
            <person name="Liberton M."/>
            <person name="Min H."/>
            <person name="Sherman L.A."/>
            <person name="Pakrasi H.B."/>
        </authorList>
    </citation>
    <scope>NUCLEOTIDE SEQUENCE [LARGE SCALE GENOMIC DNA]</scope>
    <source>
        <strain evidence="2">PCC 7822</strain>
    </source>
</reference>